<protein>
    <submittedName>
        <fullName evidence="2">NAD(P)H-dependent oxidoreductase</fullName>
    </submittedName>
</protein>
<reference evidence="2 3" key="1">
    <citation type="submission" date="2020-09" db="EMBL/GenBank/DDBJ databases">
        <title>Sinomicrobium weinanense sp. nov., a halophilic bacteria isolated from saline-alkali soil.</title>
        <authorList>
            <person name="Wu P."/>
            <person name="Ren H."/>
            <person name="Mei Y."/>
            <person name="Liang Y."/>
            <person name="Chen Z."/>
        </authorList>
    </citation>
    <scope>NUCLEOTIDE SEQUENCE [LARGE SCALE GENOMIC DNA]</scope>
    <source>
        <strain evidence="2 3">FJxs</strain>
    </source>
</reference>
<proteinExistence type="predicted"/>
<dbReference type="SUPFAM" id="SSF52218">
    <property type="entry name" value="Flavoproteins"/>
    <property type="match status" value="1"/>
</dbReference>
<dbReference type="InterPro" id="IPR005025">
    <property type="entry name" value="FMN_Rdtase-like_dom"/>
</dbReference>
<gene>
    <name evidence="2" type="ORF">IBL28_17035</name>
</gene>
<evidence type="ECO:0000313" key="2">
    <source>
        <dbReference type="EMBL" id="MBC9797679.1"/>
    </source>
</evidence>
<dbReference type="RefSeq" id="WP_187966809.1">
    <property type="nucleotide sequence ID" value="NZ_JACVDC010000068.1"/>
</dbReference>
<evidence type="ECO:0000259" key="1">
    <source>
        <dbReference type="Pfam" id="PF03358"/>
    </source>
</evidence>
<dbReference type="Proteomes" id="UP000653730">
    <property type="component" value="Unassembled WGS sequence"/>
</dbReference>
<sequence length="189" mass="20931">MKTTIVLGSVRNERQSHQLARYIQQQLANKGIGTDLVDLSETPLPIFGQQGADTTHVASIRKQLEQGDALIFVSPEYQGSFSGALKNMIDYYKPEFQQKPIGVATASSGKMGGINASSQLQHVILSLGAYPLPRKLLVPEIHQAFDDNLSPINDSITDHTHKFLEEFLWYADAIYRKKKAEETVMVTAG</sequence>
<organism evidence="2 3">
    <name type="scientific">Sinomicrobium weinanense</name>
    <dbReference type="NCBI Taxonomy" id="2842200"/>
    <lineage>
        <taxon>Bacteria</taxon>
        <taxon>Pseudomonadati</taxon>
        <taxon>Bacteroidota</taxon>
        <taxon>Flavobacteriia</taxon>
        <taxon>Flavobacteriales</taxon>
        <taxon>Flavobacteriaceae</taxon>
        <taxon>Sinomicrobium</taxon>
    </lineage>
</organism>
<dbReference type="Gene3D" id="3.40.50.360">
    <property type="match status" value="1"/>
</dbReference>
<dbReference type="InterPro" id="IPR029039">
    <property type="entry name" value="Flavoprotein-like_sf"/>
</dbReference>
<accession>A0A926Q484</accession>
<dbReference type="EMBL" id="JACVDC010000068">
    <property type="protein sequence ID" value="MBC9797679.1"/>
    <property type="molecule type" value="Genomic_DNA"/>
</dbReference>
<dbReference type="AlphaFoldDB" id="A0A926Q484"/>
<evidence type="ECO:0000313" key="3">
    <source>
        <dbReference type="Proteomes" id="UP000653730"/>
    </source>
</evidence>
<dbReference type="GO" id="GO:0010181">
    <property type="term" value="F:FMN binding"/>
    <property type="evidence" value="ECO:0007669"/>
    <property type="project" value="TreeGrafter"/>
</dbReference>
<keyword evidence="3" id="KW-1185">Reference proteome</keyword>
<dbReference type="InterPro" id="IPR050712">
    <property type="entry name" value="NAD(P)H-dep_reductase"/>
</dbReference>
<dbReference type="GO" id="GO:0005829">
    <property type="term" value="C:cytosol"/>
    <property type="evidence" value="ECO:0007669"/>
    <property type="project" value="TreeGrafter"/>
</dbReference>
<dbReference type="PANTHER" id="PTHR30543">
    <property type="entry name" value="CHROMATE REDUCTASE"/>
    <property type="match status" value="1"/>
</dbReference>
<feature type="domain" description="NADPH-dependent FMN reductase-like" evidence="1">
    <location>
        <begin position="1"/>
        <end position="142"/>
    </location>
</feature>
<dbReference type="GO" id="GO:0016491">
    <property type="term" value="F:oxidoreductase activity"/>
    <property type="evidence" value="ECO:0007669"/>
    <property type="project" value="InterPro"/>
</dbReference>
<comment type="caution">
    <text evidence="2">The sequence shown here is derived from an EMBL/GenBank/DDBJ whole genome shotgun (WGS) entry which is preliminary data.</text>
</comment>
<dbReference type="Pfam" id="PF03358">
    <property type="entry name" value="FMN_red"/>
    <property type="match status" value="1"/>
</dbReference>
<name>A0A926Q484_9FLAO</name>
<dbReference type="PANTHER" id="PTHR30543:SF21">
    <property type="entry name" value="NAD(P)H-DEPENDENT FMN REDUCTASE LOT6"/>
    <property type="match status" value="1"/>
</dbReference>